<sequence>MNQIEPNEPNKPKSDESSTKFEPEADLVNEIKEVESKGEPNSPELRVEPNVAKPIEPSVNLELTIPMPTSSNTIKKS</sequence>
<evidence type="ECO:0000256" key="1">
    <source>
        <dbReference type="SAM" id="MobiDB-lite"/>
    </source>
</evidence>
<reference evidence="2 3" key="1">
    <citation type="submission" date="2023-03" db="EMBL/GenBank/DDBJ databases">
        <title>WGS of Gossypium arboreum.</title>
        <authorList>
            <person name="Yu D."/>
        </authorList>
    </citation>
    <scope>NUCLEOTIDE SEQUENCE [LARGE SCALE GENOMIC DNA]</scope>
    <source>
        <tissue evidence="2">Leaf</tissue>
    </source>
</reference>
<keyword evidence="3" id="KW-1185">Reference proteome</keyword>
<comment type="caution">
    <text evidence="2">The sequence shown here is derived from an EMBL/GenBank/DDBJ whole genome shotgun (WGS) entry which is preliminary data.</text>
</comment>
<feature type="compositionally biased region" description="Basic and acidic residues" evidence="1">
    <location>
        <begin position="8"/>
        <end position="38"/>
    </location>
</feature>
<proteinExistence type="predicted"/>
<gene>
    <name evidence="2" type="ORF">PVK06_011790</name>
</gene>
<dbReference type="EMBL" id="JARKNE010000004">
    <property type="protein sequence ID" value="KAK5836046.1"/>
    <property type="molecule type" value="Genomic_DNA"/>
</dbReference>
<protein>
    <submittedName>
        <fullName evidence="2">Uncharacterized protein</fullName>
    </submittedName>
</protein>
<feature type="region of interest" description="Disordered" evidence="1">
    <location>
        <begin position="1"/>
        <end position="51"/>
    </location>
</feature>
<dbReference type="Proteomes" id="UP001358586">
    <property type="component" value="Chromosome 4"/>
</dbReference>
<evidence type="ECO:0000313" key="3">
    <source>
        <dbReference type="Proteomes" id="UP001358586"/>
    </source>
</evidence>
<organism evidence="2 3">
    <name type="scientific">Gossypium arboreum</name>
    <name type="common">Tree cotton</name>
    <name type="synonym">Gossypium nanking</name>
    <dbReference type="NCBI Taxonomy" id="29729"/>
    <lineage>
        <taxon>Eukaryota</taxon>
        <taxon>Viridiplantae</taxon>
        <taxon>Streptophyta</taxon>
        <taxon>Embryophyta</taxon>
        <taxon>Tracheophyta</taxon>
        <taxon>Spermatophyta</taxon>
        <taxon>Magnoliopsida</taxon>
        <taxon>eudicotyledons</taxon>
        <taxon>Gunneridae</taxon>
        <taxon>Pentapetalae</taxon>
        <taxon>rosids</taxon>
        <taxon>malvids</taxon>
        <taxon>Malvales</taxon>
        <taxon>Malvaceae</taxon>
        <taxon>Malvoideae</taxon>
        <taxon>Gossypium</taxon>
    </lineage>
</organism>
<evidence type="ECO:0000313" key="2">
    <source>
        <dbReference type="EMBL" id="KAK5836046.1"/>
    </source>
</evidence>
<accession>A0ABR0QAI9</accession>
<name>A0ABR0QAI9_GOSAR</name>